<dbReference type="EMBL" id="LMWY01000044">
    <property type="protein sequence ID" value="KUN96187.1"/>
    <property type="molecule type" value="Genomic_DNA"/>
</dbReference>
<gene>
    <name evidence="1" type="ORF">AQJ67_33640</name>
</gene>
<reference evidence="1 2" key="1">
    <citation type="submission" date="2015-10" db="EMBL/GenBank/DDBJ databases">
        <title>Draft genome sequence of Streptomyces caeruleatus NRRL B-24802, type strain for the species Streptomyces caeruleatus.</title>
        <authorList>
            <person name="Ruckert C."/>
            <person name="Winkler A."/>
            <person name="Kalinowski J."/>
            <person name="Kampfer P."/>
            <person name="Glaeser S."/>
        </authorList>
    </citation>
    <scope>NUCLEOTIDE SEQUENCE [LARGE SCALE GENOMIC DNA]</scope>
    <source>
        <strain evidence="1 2">NRRL B-24802</strain>
    </source>
</reference>
<evidence type="ECO:0000313" key="2">
    <source>
        <dbReference type="Proteomes" id="UP000053429"/>
    </source>
</evidence>
<dbReference type="Proteomes" id="UP000053429">
    <property type="component" value="Unassembled WGS sequence"/>
</dbReference>
<sequence>MATANPTQQPAKVPNLPPEVGRSLSVRILDEGMWDDLRVIMQTGCDASAAVRQALLILANVYDGAWKRGIVPTGVAPEIVTANVKPHRPVRQPDQDV</sequence>
<dbReference type="AlphaFoldDB" id="A0A101TPM9"/>
<keyword evidence="2" id="KW-1185">Reference proteome</keyword>
<evidence type="ECO:0000313" key="1">
    <source>
        <dbReference type="EMBL" id="KUN96187.1"/>
    </source>
</evidence>
<protein>
    <submittedName>
        <fullName evidence="1">Uncharacterized protein</fullName>
    </submittedName>
</protein>
<comment type="caution">
    <text evidence="1">The sequence shown here is derived from an EMBL/GenBank/DDBJ whole genome shotgun (WGS) entry which is preliminary data.</text>
</comment>
<dbReference type="OrthoDB" id="4305346at2"/>
<name>A0A101TPM9_9ACTN</name>
<accession>A0A101TPM9</accession>
<organism evidence="1 2">
    <name type="scientific">Streptomyces caeruleatus</name>
    <dbReference type="NCBI Taxonomy" id="661399"/>
    <lineage>
        <taxon>Bacteria</taxon>
        <taxon>Bacillati</taxon>
        <taxon>Actinomycetota</taxon>
        <taxon>Actinomycetes</taxon>
        <taxon>Kitasatosporales</taxon>
        <taxon>Streptomycetaceae</taxon>
        <taxon>Streptomyces</taxon>
    </lineage>
</organism>
<dbReference type="STRING" id="661399.AQJ67_33640"/>
<proteinExistence type="predicted"/>
<dbReference type="RefSeq" id="WP_062723142.1">
    <property type="nucleotide sequence ID" value="NZ_KQ948936.1"/>
</dbReference>